<sequence>MRTNCEVKAKWVVNGPATGGLP</sequence>
<accession>A0A0E9U2I2</accession>
<protein>
    <submittedName>
        <fullName evidence="1">Uncharacterized protein</fullName>
    </submittedName>
</protein>
<reference evidence="1" key="1">
    <citation type="submission" date="2014-11" db="EMBL/GenBank/DDBJ databases">
        <authorList>
            <person name="Amaro Gonzalez C."/>
        </authorList>
    </citation>
    <scope>NUCLEOTIDE SEQUENCE</scope>
</reference>
<evidence type="ECO:0000313" key="1">
    <source>
        <dbReference type="EMBL" id="JAH60011.1"/>
    </source>
</evidence>
<reference evidence="1" key="2">
    <citation type="journal article" date="2015" name="Fish Shellfish Immunol.">
        <title>Early steps in the European eel (Anguilla anguilla)-Vibrio vulnificus interaction in the gills: Role of the RtxA13 toxin.</title>
        <authorList>
            <person name="Callol A."/>
            <person name="Pajuelo D."/>
            <person name="Ebbesson L."/>
            <person name="Teles M."/>
            <person name="MacKenzie S."/>
            <person name="Amaro C."/>
        </authorList>
    </citation>
    <scope>NUCLEOTIDE SEQUENCE</scope>
</reference>
<dbReference type="AlphaFoldDB" id="A0A0E9U2I2"/>
<dbReference type="EMBL" id="GBXM01048566">
    <property type="protein sequence ID" value="JAH60011.1"/>
    <property type="molecule type" value="Transcribed_RNA"/>
</dbReference>
<proteinExistence type="predicted"/>
<name>A0A0E9U2I2_ANGAN</name>
<organism evidence="1">
    <name type="scientific">Anguilla anguilla</name>
    <name type="common">European freshwater eel</name>
    <name type="synonym">Muraena anguilla</name>
    <dbReference type="NCBI Taxonomy" id="7936"/>
    <lineage>
        <taxon>Eukaryota</taxon>
        <taxon>Metazoa</taxon>
        <taxon>Chordata</taxon>
        <taxon>Craniata</taxon>
        <taxon>Vertebrata</taxon>
        <taxon>Euteleostomi</taxon>
        <taxon>Actinopterygii</taxon>
        <taxon>Neopterygii</taxon>
        <taxon>Teleostei</taxon>
        <taxon>Anguilliformes</taxon>
        <taxon>Anguillidae</taxon>
        <taxon>Anguilla</taxon>
    </lineage>
</organism>